<sequence>MRKNKSIRAEIVPDFSHGAIFSPVRSPLHGAALMVPLSAPTLLLSLTASSSLESPVRYCFSLEPKWWTEASKRSWVY</sequence>
<comment type="caution">
    <text evidence="1">The sequence shown here is derived from an EMBL/GenBank/DDBJ whole genome shotgun (WGS) entry which is preliminary data.</text>
</comment>
<dbReference type="AlphaFoldDB" id="A0A835CHP8"/>
<keyword evidence="2" id="KW-1185">Reference proteome</keyword>
<dbReference type="Proteomes" id="UP000634136">
    <property type="component" value="Unassembled WGS sequence"/>
</dbReference>
<accession>A0A835CHP8</accession>
<gene>
    <name evidence="1" type="ORF">G2W53_004114</name>
</gene>
<proteinExistence type="predicted"/>
<reference evidence="1" key="1">
    <citation type="submission" date="2020-09" db="EMBL/GenBank/DDBJ databases">
        <title>Genome-Enabled Discovery of Anthraquinone Biosynthesis in Senna tora.</title>
        <authorList>
            <person name="Kang S.-H."/>
            <person name="Pandey R.P."/>
            <person name="Lee C.-M."/>
            <person name="Sim J.-S."/>
            <person name="Jeong J.-T."/>
            <person name="Choi B.-S."/>
            <person name="Jung M."/>
            <person name="Ginzburg D."/>
            <person name="Zhao K."/>
            <person name="Won S.Y."/>
            <person name="Oh T.-J."/>
            <person name="Yu Y."/>
            <person name="Kim N.-H."/>
            <person name="Lee O.R."/>
            <person name="Lee T.-H."/>
            <person name="Bashyal P."/>
            <person name="Kim T.-S."/>
            <person name="Lee W.-H."/>
            <person name="Kawkins C."/>
            <person name="Kim C.-K."/>
            <person name="Kim J.S."/>
            <person name="Ahn B.O."/>
            <person name="Rhee S.Y."/>
            <person name="Sohng J.K."/>
        </authorList>
    </citation>
    <scope>NUCLEOTIDE SEQUENCE</scope>
    <source>
        <tissue evidence="1">Leaf</tissue>
    </source>
</reference>
<name>A0A835CHP8_9FABA</name>
<evidence type="ECO:0000313" key="1">
    <source>
        <dbReference type="EMBL" id="KAF7841816.1"/>
    </source>
</evidence>
<dbReference type="EMBL" id="JAAIUW010000002">
    <property type="protein sequence ID" value="KAF7841816.1"/>
    <property type="molecule type" value="Genomic_DNA"/>
</dbReference>
<protein>
    <submittedName>
        <fullName evidence="1">Uncharacterized protein</fullName>
    </submittedName>
</protein>
<evidence type="ECO:0000313" key="2">
    <source>
        <dbReference type="Proteomes" id="UP000634136"/>
    </source>
</evidence>
<organism evidence="1 2">
    <name type="scientific">Senna tora</name>
    <dbReference type="NCBI Taxonomy" id="362788"/>
    <lineage>
        <taxon>Eukaryota</taxon>
        <taxon>Viridiplantae</taxon>
        <taxon>Streptophyta</taxon>
        <taxon>Embryophyta</taxon>
        <taxon>Tracheophyta</taxon>
        <taxon>Spermatophyta</taxon>
        <taxon>Magnoliopsida</taxon>
        <taxon>eudicotyledons</taxon>
        <taxon>Gunneridae</taxon>
        <taxon>Pentapetalae</taxon>
        <taxon>rosids</taxon>
        <taxon>fabids</taxon>
        <taxon>Fabales</taxon>
        <taxon>Fabaceae</taxon>
        <taxon>Caesalpinioideae</taxon>
        <taxon>Cassia clade</taxon>
        <taxon>Senna</taxon>
    </lineage>
</organism>